<feature type="domain" description="Ferrous iron transporter FeoA-like" evidence="2">
    <location>
        <begin position="14"/>
        <end position="85"/>
    </location>
</feature>
<dbReference type="SUPFAM" id="SSF50037">
    <property type="entry name" value="C-terminal domain of transcriptional repressors"/>
    <property type="match status" value="1"/>
</dbReference>
<reference evidence="3" key="2">
    <citation type="submission" date="2024-05" db="EMBL/GenBank/DDBJ databases">
        <authorList>
            <person name="Wolfe A."/>
        </authorList>
    </citation>
    <scope>NUCLEOTIDE SEQUENCE</scope>
    <source>
        <strain evidence="3">UMB1064</strain>
    </source>
</reference>
<dbReference type="InterPro" id="IPR038157">
    <property type="entry name" value="FeoA_core_dom"/>
</dbReference>
<dbReference type="Gene3D" id="2.30.30.90">
    <property type="match status" value="1"/>
</dbReference>
<proteinExistence type="predicted"/>
<dbReference type="EMBL" id="JASOOY020000030">
    <property type="protein sequence ID" value="MEO3717620.1"/>
    <property type="molecule type" value="Genomic_DNA"/>
</dbReference>
<dbReference type="AlphaFoldDB" id="A0AAW9SW30"/>
<dbReference type="Proteomes" id="UP001223646">
    <property type="component" value="Unassembled WGS sequence"/>
</dbReference>
<accession>A0AAW9SW30</accession>
<sequence length="85" mass="8864">MLGLRSRKQSDDVQSLADVPVGATVTLGASHVDERLCRRLSQLGLRPGMSVTVGRSTSGGGRIVHAGATRYAIDASTLRKMSVAG</sequence>
<dbReference type="RefSeq" id="WP_083327365.1">
    <property type="nucleotide sequence ID" value="NZ_JASONL010000001.1"/>
</dbReference>
<evidence type="ECO:0000256" key="1">
    <source>
        <dbReference type="ARBA" id="ARBA00023004"/>
    </source>
</evidence>
<organism evidence="3 4">
    <name type="scientific">Corynebacterium amycolatum</name>
    <dbReference type="NCBI Taxonomy" id="43765"/>
    <lineage>
        <taxon>Bacteria</taxon>
        <taxon>Bacillati</taxon>
        <taxon>Actinomycetota</taxon>
        <taxon>Actinomycetes</taxon>
        <taxon>Mycobacteriales</taxon>
        <taxon>Corynebacteriaceae</taxon>
        <taxon>Corynebacterium</taxon>
    </lineage>
</organism>
<comment type="caution">
    <text evidence="3">The sequence shown here is derived from an EMBL/GenBank/DDBJ whole genome shotgun (WGS) entry which is preliminary data.</text>
</comment>
<protein>
    <submittedName>
        <fullName evidence="3">FeoA family protein</fullName>
    </submittedName>
</protein>
<reference evidence="3" key="1">
    <citation type="submission" date="2023-05" db="EMBL/GenBank/DDBJ databases">
        <authorList>
            <person name="Du J."/>
        </authorList>
    </citation>
    <scope>NUCLEOTIDE SEQUENCE</scope>
    <source>
        <strain evidence="3">UMB1064</strain>
    </source>
</reference>
<evidence type="ECO:0000313" key="4">
    <source>
        <dbReference type="Proteomes" id="UP001223646"/>
    </source>
</evidence>
<dbReference type="SMART" id="SM00899">
    <property type="entry name" value="FeoA"/>
    <property type="match status" value="1"/>
</dbReference>
<dbReference type="Pfam" id="PF04023">
    <property type="entry name" value="FeoA"/>
    <property type="match status" value="1"/>
</dbReference>
<evidence type="ECO:0000313" key="3">
    <source>
        <dbReference type="EMBL" id="MEO3717620.1"/>
    </source>
</evidence>
<keyword evidence="1" id="KW-0408">Iron</keyword>
<evidence type="ECO:0000259" key="2">
    <source>
        <dbReference type="SMART" id="SM00899"/>
    </source>
</evidence>
<name>A0AAW9SW30_CORAY</name>
<dbReference type="InterPro" id="IPR008988">
    <property type="entry name" value="Transcriptional_repressor_C"/>
</dbReference>
<dbReference type="InterPro" id="IPR007167">
    <property type="entry name" value="Fe-transptr_FeoA-like"/>
</dbReference>
<gene>
    <name evidence="3" type="ORF">QP460_008460</name>
</gene>
<dbReference type="GO" id="GO:0046914">
    <property type="term" value="F:transition metal ion binding"/>
    <property type="evidence" value="ECO:0007669"/>
    <property type="project" value="InterPro"/>
</dbReference>